<dbReference type="OrthoDB" id="3238622at2759"/>
<reference evidence="1 2" key="1">
    <citation type="journal article" date="2016" name="Mol. Biol. Evol.">
        <title>Comparative Genomics of Early-Diverging Mushroom-Forming Fungi Provides Insights into the Origins of Lignocellulose Decay Capabilities.</title>
        <authorList>
            <person name="Nagy L.G."/>
            <person name="Riley R."/>
            <person name="Tritt A."/>
            <person name="Adam C."/>
            <person name="Daum C."/>
            <person name="Floudas D."/>
            <person name="Sun H."/>
            <person name="Yadav J.S."/>
            <person name="Pangilinan J."/>
            <person name="Larsson K.H."/>
            <person name="Matsuura K."/>
            <person name="Barry K."/>
            <person name="Labutti K."/>
            <person name="Kuo R."/>
            <person name="Ohm R.A."/>
            <person name="Bhattacharya S.S."/>
            <person name="Shirouzu T."/>
            <person name="Yoshinaga Y."/>
            <person name="Martin F.M."/>
            <person name="Grigoriev I.V."/>
            <person name="Hibbett D.S."/>
        </authorList>
    </citation>
    <scope>NUCLEOTIDE SEQUENCE [LARGE SCALE GENOMIC DNA]</scope>
    <source>
        <strain evidence="1 2">CBS 109695</strain>
    </source>
</reference>
<name>A0A166HAP2_9AGAM</name>
<evidence type="ECO:0000313" key="2">
    <source>
        <dbReference type="Proteomes" id="UP000076532"/>
    </source>
</evidence>
<sequence length="252" mass="28348">MSRSVQAQESIHSHPLFSSPDEDFILSAKGGSLLYRKHSFTLKTALGWFRIMFSRPQKSTPTTSAILYMDEDSAILEGILRMAYALLYAAEKYDVPGPMFIIHISVMTPPLLDQPLRLHAVACRYGWEEEAKFEYRSALQPLSTTALINLFALHRDQREILRKRLDEPPFVGGGNAVCVACGWFICYRPPLGDTVLTSGLSTDWQEAKRCWTAKSIDICDSAPNAGCDRMLDDKNETLRVIKECVDGPKRTI</sequence>
<evidence type="ECO:0008006" key="3">
    <source>
        <dbReference type="Google" id="ProtNLM"/>
    </source>
</evidence>
<gene>
    <name evidence="1" type="ORF">FIBSPDRAFT_920307</name>
</gene>
<dbReference type="STRING" id="436010.A0A166HAP2"/>
<dbReference type="EMBL" id="KV417570">
    <property type="protein sequence ID" value="KZP18652.1"/>
    <property type="molecule type" value="Genomic_DNA"/>
</dbReference>
<accession>A0A166HAP2</accession>
<proteinExistence type="predicted"/>
<organism evidence="1 2">
    <name type="scientific">Athelia psychrophila</name>
    <dbReference type="NCBI Taxonomy" id="1759441"/>
    <lineage>
        <taxon>Eukaryota</taxon>
        <taxon>Fungi</taxon>
        <taxon>Dikarya</taxon>
        <taxon>Basidiomycota</taxon>
        <taxon>Agaricomycotina</taxon>
        <taxon>Agaricomycetes</taxon>
        <taxon>Agaricomycetidae</taxon>
        <taxon>Atheliales</taxon>
        <taxon>Atheliaceae</taxon>
        <taxon>Athelia</taxon>
    </lineage>
</organism>
<keyword evidence="2" id="KW-1185">Reference proteome</keyword>
<dbReference type="AlphaFoldDB" id="A0A166HAP2"/>
<evidence type="ECO:0000313" key="1">
    <source>
        <dbReference type="EMBL" id="KZP18652.1"/>
    </source>
</evidence>
<protein>
    <recommendedName>
        <fullName evidence="3">BTB domain-containing protein</fullName>
    </recommendedName>
</protein>
<dbReference type="Proteomes" id="UP000076532">
    <property type="component" value="Unassembled WGS sequence"/>
</dbReference>